<evidence type="ECO:0000256" key="1">
    <source>
        <dbReference type="SAM" id="MobiDB-lite"/>
    </source>
</evidence>
<evidence type="ECO:0000313" key="2">
    <source>
        <dbReference type="EMBL" id="PKI60803.1"/>
    </source>
</evidence>
<evidence type="ECO:0000313" key="3">
    <source>
        <dbReference type="Proteomes" id="UP000233551"/>
    </source>
</evidence>
<dbReference type="Proteomes" id="UP000233551">
    <property type="component" value="Unassembled WGS sequence"/>
</dbReference>
<proteinExistence type="predicted"/>
<name>A0A2I0JYA5_PUNGR</name>
<accession>A0A2I0JYA5</accession>
<reference evidence="2 3" key="1">
    <citation type="submission" date="2017-11" db="EMBL/GenBank/DDBJ databases">
        <title>De-novo sequencing of pomegranate (Punica granatum L.) genome.</title>
        <authorList>
            <person name="Akparov Z."/>
            <person name="Amiraslanov A."/>
            <person name="Hajiyeva S."/>
            <person name="Abbasov M."/>
            <person name="Kaur K."/>
            <person name="Hamwieh A."/>
            <person name="Solovyev V."/>
            <person name="Salamov A."/>
            <person name="Braich B."/>
            <person name="Kosarev P."/>
            <person name="Mahmoud A."/>
            <person name="Hajiyev E."/>
            <person name="Babayeva S."/>
            <person name="Izzatullayeva V."/>
            <person name="Mammadov A."/>
            <person name="Mammadov A."/>
            <person name="Sharifova S."/>
            <person name="Ojaghi J."/>
            <person name="Eynullazada K."/>
            <person name="Bayramov B."/>
            <person name="Abdulazimova A."/>
            <person name="Shahmuradov I."/>
        </authorList>
    </citation>
    <scope>NUCLEOTIDE SEQUENCE [LARGE SCALE GENOMIC DNA]</scope>
    <source>
        <strain evidence="3">cv. AG2017</strain>
        <tissue evidence="2">Leaf</tissue>
    </source>
</reference>
<dbReference type="EMBL" id="PGOL01001108">
    <property type="protein sequence ID" value="PKI60803.1"/>
    <property type="molecule type" value="Genomic_DNA"/>
</dbReference>
<dbReference type="AlphaFoldDB" id="A0A2I0JYA5"/>
<organism evidence="2 3">
    <name type="scientific">Punica granatum</name>
    <name type="common">Pomegranate</name>
    <dbReference type="NCBI Taxonomy" id="22663"/>
    <lineage>
        <taxon>Eukaryota</taxon>
        <taxon>Viridiplantae</taxon>
        <taxon>Streptophyta</taxon>
        <taxon>Embryophyta</taxon>
        <taxon>Tracheophyta</taxon>
        <taxon>Spermatophyta</taxon>
        <taxon>Magnoliopsida</taxon>
        <taxon>eudicotyledons</taxon>
        <taxon>Gunneridae</taxon>
        <taxon>Pentapetalae</taxon>
        <taxon>rosids</taxon>
        <taxon>malvids</taxon>
        <taxon>Myrtales</taxon>
        <taxon>Lythraceae</taxon>
        <taxon>Punica</taxon>
    </lineage>
</organism>
<feature type="region of interest" description="Disordered" evidence="1">
    <location>
        <begin position="1"/>
        <end position="43"/>
    </location>
</feature>
<feature type="region of interest" description="Disordered" evidence="1">
    <location>
        <begin position="70"/>
        <end position="96"/>
    </location>
</feature>
<comment type="caution">
    <text evidence="2">The sequence shown here is derived from an EMBL/GenBank/DDBJ whole genome shotgun (WGS) entry which is preliminary data.</text>
</comment>
<sequence length="96" mass="10685">MTNGTSRRTSEASCLKPEHPRTLTNAFPDGALEGPDPRISKRYPKAGLQIPKDHHNHGMNFKLPIRIQLRLPSGPRPGKRDSVKQNLALKTHSVES</sequence>
<protein>
    <submittedName>
        <fullName evidence="2">Uncharacterized protein</fullName>
    </submittedName>
</protein>
<gene>
    <name evidence="2" type="ORF">CRG98_018792</name>
</gene>
<keyword evidence="3" id="KW-1185">Reference proteome</keyword>